<sequence>MSKLTTCLWHDGTAEEAARFYVSLLPGSRIDRVSKAVIDWPAGKAGDTLFVLFTLAGQPYMALNAGPGEKPNPAVSIAVSCEDQAEVDRLWAALREGGREIQCGWLTDRYGLAWQIVPRVLMEMIQDPDAEKARRVTEVMVSMVKLEIEPLRRAYDAG</sequence>
<protein>
    <submittedName>
        <fullName evidence="2">Putative 3-demethylubiquinone-9 3-methyltransferase (Glyoxalase superfamily)</fullName>
    </submittedName>
</protein>
<dbReference type="SUPFAM" id="SSF54593">
    <property type="entry name" value="Glyoxalase/Bleomycin resistance protein/Dihydroxybiphenyl dioxygenase"/>
    <property type="match status" value="1"/>
</dbReference>
<dbReference type="AlphaFoldDB" id="A0A4R7C8Z7"/>
<evidence type="ECO:0000259" key="1">
    <source>
        <dbReference type="Pfam" id="PF06983"/>
    </source>
</evidence>
<keyword evidence="3" id="KW-1185">Reference proteome</keyword>
<keyword evidence="2" id="KW-0808">Transferase</keyword>
<gene>
    <name evidence="2" type="ORF">EV668_2199</name>
</gene>
<accession>A0A4R7C8Z7</accession>
<evidence type="ECO:0000313" key="3">
    <source>
        <dbReference type="Proteomes" id="UP000295122"/>
    </source>
</evidence>
<dbReference type="GO" id="GO:0008168">
    <property type="term" value="F:methyltransferase activity"/>
    <property type="evidence" value="ECO:0007669"/>
    <property type="project" value="UniProtKB-KW"/>
</dbReference>
<keyword evidence="2" id="KW-0830">Ubiquinone</keyword>
<dbReference type="PANTHER" id="PTHR33990:SF2">
    <property type="entry name" value="PHNB-LIKE DOMAIN-CONTAINING PROTEIN"/>
    <property type="match status" value="1"/>
</dbReference>
<name>A0A4R7C8Z7_9HYPH</name>
<dbReference type="Gene3D" id="3.10.180.10">
    <property type="entry name" value="2,3-Dihydroxybiphenyl 1,2-Dioxygenase, domain 1"/>
    <property type="match status" value="1"/>
</dbReference>
<dbReference type="CDD" id="cd06588">
    <property type="entry name" value="PhnB_like"/>
    <property type="match status" value="1"/>
</dbReference>
<reference evidence="2 3" key="1">
    <citation type="submission" date="2019-03" db="EMBL/GenBank/DDBJ databases">
        <title>Genomic Encyclopedia of Type Strains, Phase IV (KMG-IV): sequencing the most valuable type-strain genomes for metagenomic binning, comparative biology and taxonomic classification.</title>
        <authorList>
            <person name="Goeker M."/>
        </authorList>
    </citation>
    <scope>NUCLEOTIDE SEQUENCE [LARGE SCALE GENOMIC DNA]</scope>
    <source>
        <strain evidence="2 3">DSM 25903</strain>
    </source>
</reference>
<dbReference type="PIRSF" id="PIRSF021700">
    <property type="entry name" value="3_dmu_93_MTrfase"/>
    <property type="match status" value="1"/>
</dbReference>
<proteinExistence type="predicted"/>
<dbReference type="Pfam" id="PF06983">
    <property type="entry name" value="3-dmu-9_3-mt"/>
    <property type="match status" value="1"/>
</dbReference>
<dbReference type="InterPro" id="IPR028973">
    <property type="entry name" value="PhnB-like"/>
</dbReference>
<organism evidence="2 3">
    <name type="scientific">Enterovirga rhinocerotis</name>
    <dbReference type="NCBI Taxonomy" id="1339210"/>
    <lineage>
        <taxon>Bacteria</taxon>
        <taxon>Pseudomonadati</taxon>
        <taxon>Pseudomonadota</taxon>
        <taxon>Alphaproteobacteria</taxon>
        <taxon>Hyphomicrobiales</taxon>
        <taxon>Methylobacteriaceae</taxon>
        <taxon>Enterovirga</taxon>
    </lineage>
</organism>
<dbReference type="PANTHER" id="PTHR33990">
    <property type="entry name" value="PROTEIN YJDN-RELATED"/>
    <property type="match status" value="1"/>
</dbReference>
<dbReference type="GO" id="GO:0032259">
    <property type="term" value="P:methylation"/>
    <property type="evidence" value="ECO:0007669"/>
    <property type="project" value="UniProtKB-KW"/>
</dbReference>
<dbReference type="InterPro" id="IPR029068">
    <property type="entry name" value="Glyas_Bleomycin-R_OHBP_Dase"/>
</dbReference>
<dbReference type="Proteomes" id="UP000295122">
    <property type="component" value="Unassembled WGS sequence"/>
</dbReference>
<feature type="domain" description="PhnB-like" evidence="1">
    <location>
        <begin position="3"/>
        <end position="117"/>
    </location>
</feature>
<evidence type="ECO:0000313" key="2">
    <source>
        <dbReference type="EMBL" id="TDR94908.1"/>
    </source>
</evidence>
<dbReference type="RefSeq" id="WP_133769761.1">
    <property type="nucleotide sequence ID" value="NZ_SNZR01000011.1"/>
</dbReference>
<dbReference type="InterPro" id="IPR009725">
    <property type="entry name" value="3_dmu_93_MTrfase"/>
</dbReference>
<dbReference type="OrthoDB" id="9806473at2"/>
<dbReference type="EMBL" id="SNZR01000011">
    <property type="protein sequence ID" value="TDR94908.1"/>
    <property type="molecule type" value="Genomic_DNA"/>
</dbReference>
<keyword evidence="2" id="KW-0489">Methyltransferase</keyword>
<comment type="caution">
    <text evidence="2">The sequence shown here is derived from an EMBL/GenBank/DDBJ whole genome shotgun (WGS) entry which is preliminary data.</text>
</comment>